<keyword evidence="3" id="KW-0813">Transport</keyword>
<sequence>MAERALPSRSVAPLALLAGALACLALALTAATLEAALPARLWWAALTSHGATVPALIFADVALPRVVVSWIVGAGLALAGVLLQQALRNPLADTTTLGISAGAYLALAAASLFAPALLAAGQEAVALAASLAVAAIVLAVARRGDLSPVALILAGLTLSLLCGSAAAVLTVLNHDYLSTLFVWQSGSLVQNGWGPTRRLAVALAFAGAAAAALSRPLMLLELAESQGRALGLRVGAARAAAVAVAAAIGAACVSAVGVVGFIGIVAPQIAQRLGARTLRQKLTWAPAFGALLLWIADQGVQHLAFLRTEIPVGSATALLGAPVLLLIVLQHKPRGVRNVRPATAPVRPRARHPRRAVVALCALFALSALVAMGLGRTMTGWGWLSADTAGLVLPWRAPRVIAAGSAGAMLAVAGLLLQRMTGNPMASPEVLGVSSGAALGIVILLFIVADFSQPLMIAAAAGGALAALLLIVGLNGRAGLAVDRLLLVGVALATGFSAFAAVLLTSGDPRSAILLAWLSGSTYRATLAGAVAAALFAVVVIAAAGATARWLAILPLGPATAAAIGVPARASRLVLLSAIAALTAAATMVVGPLSFIGLLGPHLVRLAGIERPLDQLMAAAAAGGALLVAADWLGRNLFFPWEVPAGLCAALIGGPVCLALLRGRPA</sequence>
<feature type="transmembrane region" description="Helical" evidence="8">
    <location>
        <begin position="124"/>
        <end position="141"/>
    </location>
</feature>
<dbReference type="GO" id="GO:0033214">
    <property type="term" value="P:siderophore-iron import into cell"/>
    <property type="evidence" value="ECO:0007669"/>
    <property type="project" value="TreeGrafter"/>
</dbReference>
<dbReference type="SUPFAM" id="SSF81345">
    <property type="entry name" value="ABC transporter involved in vitamin B12 uptake, BtuC"/>
    <property type="match status" value="2"/>
</dbReference>
<reference evidence="9" key="1">
    <citation type="journal article" date="2014" name="Int. J. Syst. Evol. Microbiol.">
        <title>Complete genome sequence of Corynebacterium casei LMG S-19264T (=DSM 44701T), isolated from a smear-ripened cheese.</title>
        <authorList>
            <consortium name="US DOE Joint Genome Institute (JGI-PGF)"/>
            <person name="Walter F."/>
            <person name="Albersmeier A."/>
            <person name="Kalinowski J."/>
            <person name="Ruckert C."/>
        </authorList>
    </citation>
    <scope>NUCLEOTIDE SEQUENCE</scope>
    <source>
        <strain evidence="9">CGMCC 1.12919</strain>
    </source>
</reference>
<dbReference type="EMBL" id="BMGG01000011">
    <property type="protein sequence ID" value="GGC89013.1"/>
    <property type="molecule type" value="Genomic_DNA"/>
</dbReference>
<dbReference type="Gene3D" id="1.10.3470.10">
    <property type="entry name" value="ABC transporter involved in vitamin B12 uptake, BtuC"/>
    <property type="match status" value="2"/>
</dbReference>
<feature type="transmembrane region" description="Helical" evidence="8">
    <location>
        <begin position="525"/>
        <end position="543"/>
    </location>
</feature>
<reference evidence="9" key="2">
    <citation type="submission" date="2020-09" db="EMBL/GenBank/DDBJ databases">
        <authorList>
            <person name="Sun Q."/>
            <person name="Zhou Y."/>
        </authorList>
    </citation>
    <scope>NUCLEOTIDE SEQUENCE</scope>
    <source>
        <strain evidence="9">CGMCC 1.12919</strain>
    </source>
</reference>
<feature type="transmembrane region" description="Helical" evidence="8">
    <location>
        <begin position="400"/>
        <end position="418"/>
    </location>
</feature>
<keyword evidence="7 8" id="KW-0472">Membrane</keyword>
<feature type="transmembrane region" description="Helical" evidence="8">
    <location>
        <begin position="574"/>
        <end position="604"/>
    </location>
</feature>
<keyword evidence="6 8" id="KW-1133">Transmembrane helix</keyword>
<evidence type="ECO:0000256" key="8">
    <source>
        <dbReference type="SAM" id="Phobius"/>
    </source>
</evidence>
<evidence type="ECO:0000256" key="2">
    <source>
        <dbReference type="ARBA" id="ARBA00007935"/>
    </source>
</evidence>
<evidence type="ECO:0000256" key="4">
    <source>
        <dbReference type="ARBA" id="ARBA00022475"/>
    </source>
</evidence>
<dbReference type="InterPro" id="IPR037294">
    <property type="entry name" value="ABC_BtuC-like"/>
</dbReference>
<feature type="transmembrane region" description="Helical" evidence="8">
    <location>
        <begin position="240"/>
        <end position="270"/>
    </location>
</feature>
<evidence type="ECO:0000256" key="6">
    <source>
        <dbReference type="ARBA" id="ARBA00022989"/>
    </source>
</evidence>
<comment type="subcellular location">
    <subcellularLocation>
        <location evidence="1">Cell membrane</location>
        <topology evidence="1">Multi-pass membrane protein</topology>
    </subcellularLocation>
</comment>
<dbReference type="AlphaFoldDB" id="A0A916XND7"/>
<feature type="transmembrane region" description="Helical" evidence="8">
    <location>
        <begin position="639"/>
        <end position="661"/>
    </location>
</feature>
<dbReference type="RefSeq" id="WP_188612253.1">
    <property type="nucleotide sequence ID" value="NZ_BMGG01000011.1"/>
</dbReference>
<name>A0A916XND7_9HYPH</name>
<keyword evidence="4" id="KW-1003">Cell membrane</keyword>
<evidence type="ECO:0000256" key="3">
    <source>
        <dbReference type="ARBA" id="ARBA00022448"/>
    </source>
</evidence>
<feature type="transmembrane region" description="Helical" evidence="8">
    <location>
        <begin position="148"/>
        <end position="170"/>
    </location>
</feature>
<feature type="transmembrane region" description="Helical" evidence="8">
    <location>
        <begin position="310"/>
        <end position="329"/>
    </location>
</feature>
<evidence type="ECO:0000256" key="1">
    <source>
        <dbReference type="ARBA" id="ARBA00004651"/>
    </source>
</evidence>
<dbReference type="CDD" id="cd06550">
    <property type="entry name" value="TM_ABC_iron-siderophores_like"/>
    <property type="match status" value="1"/>
</dbReference>
<feature type="transmembrane region" description="Helical" evidence="8">
    <location>
        <begin position="455"/>
        <end position="473"/>
    </location>
</feature>
<dbReference type="PANTHER" id="PTHR30472:SF37">
    <property type="entry name" value="FE(3+) DICITRATE TRANSPORT SYSTEM PERMEASE PROTEIN FECD-RELATED"/>
    <property type="match status" value="1"/>
</dbReference>
<feature type="transmembrane region" description="Helical" evidence="8">
    <location>
        <begin position="282"/>
        <end position="304"/>
    </location>
</feature>
<organism evidence="9 10">
    <name type="scientific">Chelatococcus reniformis</name>
    <dbReference type="NCBI Taxonomy" id="1494448"/>
    <lineage>
        <taxon>Bacteria</taxon>
        <taxon>Pseudomonadati</taxon>
        <taxon>Pseudomonadota</taxon>
        <taxon>Alphaproteobacteria</taxon>
        <taxon>Hyphomicrobiales</taxon>
        <taxon>Chelatococcaceae</taxon>
        <taxon>Chelatococcus</taxon>
    </lineage>
</organism>
<comment type="caution">
    <text evidence="9">The sequence shown here is derived from an EMBL/GenBank/DDBJ whole genome shotgun (WGS) entry which is preliminary data.</text>
</comment>
<dbReference type="PROSITE" id="PS51257">
    <property type="entry name" value="PROKAR_LIPOPROTEIN"/>
    <property type="match status" value="1"/>
</dbReference>
<feature type="transmembrane region" description="Helical" evidence="8">
    <location>
        <begin position="356"/>
        <end position="375"/>
    </location>
</feature>
<dbReference type="Proteomes" id="UP000637002">
    <property type="component" value="Unassembled WGS sequence"/>
</dbReference>
<evidence type="ECO:0000256" key="7">
    <source>
        <dbReference type="ARBA" id="ARBA00023136"/>
    </source>
</evidence>
<evidence type="ECO:0000256" key="5">
    <source>
        <dbReference type="ARBA" id="ARBA00022692"/>
    </source>
</evidence>
<feature type="transmembrane region" description="Helical" evidence="8">
    <location>
        <begin position="62"/>
        <end position="83"/>
    </location>
</feature>
<dbReference type="GO" id="GO:0022857">
    <property type="term" value="F:transmembrane transporter activity"/>
    <property type="evidence" value="ECO:0007669"/>
    <property type="project" value="InterPro"/>
</dbReference>
<dbReference type="PANTHER" id="PTHR30472">
    <property type="entry name" value="FERRIC ENTEROBACTIN TRANSPORT SYSTEM PERMEASE PROTEIN"/>
    <property type="match status" value="1"/>
</dbReference>
<dbReference type="GO" id="GO:0005886">
    <property type="term" value="C:plasma membrane"/>
    <property type="evidence" value="ECO:0007669"/>
    <property type="project" value="UniProtKB-SubCell"/>
</dbReference>
<dbReference type="InterPro" id="IPR000522">
    <property type="entry name" value="ABC_transptr_permease_BtuC"/>
</dbReference>
<proteinExistence type="inferred from homology"/>
<feature type="transmembrane region" description="Helical" evidence="8">
    <location>
        <begin position="95"/>
        <end position="118"/>
    </location>
</feature>
<keyword evidence="10" id="KW-1185">Reference proteome</keyword>
<dbReference type="Pfam" id="PF01032">
    <property type="entry name" value="FecCD"/>
    <property type="match status" value="2"/>
</dbReference>
<keyword evidence="5 8" id="KW-0812">Transmembrane</keyword>
<protein>
    <submittedName>
        <fullName evidence="9">Fe3+-hydroxamate ABC transporter permease FhuB</fullName>
    </submittedName>
</protein>
<dbReference type="NCBIfam" id="NF007866">
    <property type="entry name" value="PRK10577.1-2"/>
    <property type="match status" value="1"/>
</dbReference>
<feature type="transmembrane region" description="Helical" evidence="8">
    <location>
        <begin position="430"/>
        <end position="449"/>
    </location>
</feature>
<feature type="transmembrane region" description="Helical" evidence="8">
    <location>
        <begin position="485"/>
        <end position="505"/>
    </location>
</feature>
<accession>A0A916XND7</accession>
<evidence type="ECO:0000313" key="10">
    <source>
        <dbReference type="Proteomes" id="UP000637002"/>
    </source>
</evidence>
<gene>
    <name evidence="9" type="ORF">GCM10010994_53630</name>
</gene>
<evidence type="ECO:0000313" key="9">
    <source>
        <dbReference type="EMBL" id="GGC89013.1"/>
    </source>
</evidence>
<comment type="similarity">
    <text evidence="2">Belongs to the binding-protein-dependent transport system permease family. FecCD subfamily.</text>
</comment>